<evidence type="ECO:0000313" key="2">
    <source>
        <dbReference type="EMBL" id="SOC18230.1"/>
    </source>
</evidence>
<proteinExistence type="predicted"/>
<accession>A0A285T9M9</accession>
<keyword evidence="1" id="KW-0472">Membrane</keyword>
<dbReference type="Proteomes" id="UP000219331">
    <property type="component" value="Unassembled WGS sequence"/>
</dbReference>
<gene>
    <name evidence="2" type="ORF">SAMN05421512_109233</name>
</gene>
<dbReference type="OrthoDB" id="9872077at2"/>
<sequence>MASRLIRLLEYIPVFGTLLRSARRGGQAERFAFFFNIVALWLLTVAWYGYPVLIVTMLTMTGLYLFGLVYLTSEGLRARWRLRRS</sequence>
<keyword evidence="3" id="KW-1185">Reference proteome</keyword>
<feature type="transmembrane region" description="Helical" evidence="1">
    <location>
        <begin position="31"/>
        <end position="48"/>
    </location>
</feature>
<evidence type="ECO:0000313" key="3">
    <source>
        <dbReference type="Proteomes" id="UP000219331"/>
    </source>
</evidence>
<protein>
    <submittedName>
        <fullName evidence="2">Uncharacterized protein</fullName>
    </submittedName>
</protein>
<keyword evidence="1" id="KW-0812">Transmembrane</keyword>
<feature type="transmembrane region" description="Helical" evidence="1">
    <location>
        <begin position="54"/>
        <end position="73"/>
    </location>
</feature>
<name>A0A285T9M9_9HYPH</name>
<dbReference type="AlphaFoldDB" id="A0A285T9M9"/>
<evidence type="ECO:0000256" key="1">
    <source>
        <dbReference type="SAM" id="Phobius"/>
    </source>
</evidence>
<organism evidence="2 3">
    <name type="scientific">Stappia indica</name>
    <dbReference type="NCBI Taxonomy" id="538381"/>
    <lineage>
        <taxon>Bacteria</taxon>
        <taxon>Pseudomonadati</taxon>
        <taxon>Pseudomonadota</taxon>
        <taxon>Alphaproteobacteria</taxon>
        <taxon>Hyphomicrobiales</taxon>
        <taxon>Stappiaceae</taxon>
        <taxon>Stappia</taxon>
    </lineage>
</organism>
<keyword evidence="1" id="KW-1133">Transmembrane helix</keyword>
<dbReference type="EMBL" id="OBML01000009">
    <property type="protein sequence ID" value="SOC18230.1"/>
    <property type="molecule type" value="Genomic_DNA"/>
</dbReference>
<reference evidence="2 3" key="1">
    <citation type="submission" date="2017-08" db="EMBL/GenBank/DDBJ databases">
        <authorList>
            <person name="de Groot N.N."/>
        </authorList>
    </citation>
    <scope>NUCLEOTIDE SEQUENCE [LARGE SCALE GENOMIC DNA]</scope>
    <source>
        <strain evidence="2 3">USBA 352</strain>
    </source>
</reference>
<dbReference type="STRING" id="538381.GCA_001696535_02511"/>
<dbReference type="RefSeq" id="WP_097175756.1">
    <property type="nucleotide sequence ID" value="NZ_OBML01000009.1"/>
</dbReference>